<name>W6YS32_COCMI</name>
<gene>
    <name evidence="2" type="ORF">COCMIDRAFT_108793</name>
</gene>
<evidence type="ECO:0000313" key="3">
    <source>
        <dbReference type="Proteomes" id="UP000054032"/>
    </source>
</evidence>
<dbReference type="GeneID" id="19119311"/>
<dbReference type="PROSITE" id="PS51257">
    <property type="entry name" value="PROKAR_LIPOPROTEIN"/>
    <property type="match status" value="1"/>
</dbReference>
<dbReference type="HOGENOM" id="CLU_1510460_0_0_1"/>
<dbReference type="EMBL" id="KI964165">
    <property type="protein sequence ID" value="EUC40440.1"/>
    <property type="molecule type" value="Genomic_DNA"/>
</dbReference>
<sequence length="182" mass="20412">MARFFLLQPLLFLTWIACIFASPHDLVVRQGSCMSTSSARTSTLVRNGAIEVNLRPSTTGSERRPTFFFPNGEFDPFRVTAYRSHGGGGWDIHVGIRNGHSLVIGLMRFRWALNSLTGSATITTGPLNECEMYTLAPVWSLPDTKDQYNLYWNQGGRQTIEGTNVPLLSLVMTWELWNEPGQ</sequence>
<dbReference type="AlphaFoldDB" id="W6YS32"/>
<protein>
    <submittedName>
        <fullName evidence="2">Uncharacterized protein</fullName>
    </submittedName>
</protein>
<keyword evidence="1" id="KW-0732">Signal</keyword>
<keyword evidence="3" id="KW-1185">Reference proteome</keyword>
<dbReference type="OrthoDB" id="10380163at2759"/>
<dbReference type="RefSeq" id="XP_007693034.1">
    <property type="nucleotide sequence ID" value="XM_007694844.1"/>
</dbReference>
<feature type="chain" id="PRO_5004886161" evidence="1">
    <location>
        <begin position="22"/>
        <end position="182"/>
    </location>
</feature>
<feature type="signal peptide" evidence="1">
    <location>
        <begin position="1"/>
        <end position="21"/>
    </location>
</feature>
<dbReference type="KEGG" id="bor:COCMIDRAFT_108793"/>
<proteinExistence type="predicted"/>
<dbReference type="Proteomes" id="UP000054032">
    <property type="component" value="Unassembled WGS sequence"/>
</dbReference>
<evidence type="ECO:0000256" key="1">
    <source>
        <dbReference type="SAM" id="SignalP"/>
    </source>
</evidence>
<evidence type="ECO:0000313" key="2">
    <source>
        <dbReference type="EMBL" id="EUC40440.1"/>
    </source>
</evidence>
<reference evidence="2 3" key="1">
    <citation type="journal article" date="2013" name="PLoS Genet.">
        <title>Comparative genome structure, secondary metabolite, and effector coding capacity across Cochliobolus pathogens.</title>
        <authorList>
            <person name="Condon B.J."/>
            <person name="Leng Y."/>
            <person name="Wu D."/>
            <person name="Bushley K.E."/>
            <person name="Ohm R.A."/>
            <person name="Otillar R."/>
            <person name="Martin J."/>
            <person name="Schackwitz W."/>
            <person name="Grimwood J."/>
            <person name="MohdZainudin N."/>
            <person name="Xue C."/>
            <person name="Wang R."/>
            <person name="Manning V.A."/>
            <person name="Dhillon B."/>
            <person name="Tu Z.J."/>
            <person name="Steffenson B.J."/>
            <person name="Salamov A."/>
            <person name="Sun H."/>
            <person name="Lowry S."/>
            <person name="LaButti K."/>
            <person name="Han J."/>
            <person name="Copeland A."/>
            <person name="Lindquist E."/>
            <person name="Barry K."/>
            <person name="Schmutz J."/>
            <person name="Baker S.E."/>
            <person name="Ciuffetti L.M."/>
            <person name="Grigoriev I.V."/>
            <person name="Zhong S."/>
            <person name="Turgeon B.G."/>
        </authorList>
    </citation>
    <scope>NUCLEOTIDE SEQUENCE [LARGE SCALE GENOMIC DNA]</scope>
    <source>
        <strain evidence="2 3">ATCC 44560</strain>
    </source>
</reference>
<accession>W6YS32</accession>
<organism evidence="2 3">
    <name type="scientific">Bipolaris oryzae ATCC 44560</name>
    <dbReference type="NCBI Taxonomy" id="930090"/>
    <lineage>
        <taxon>Eukaryota</taxon>
        <taxon>Fungi</taxon>
        <taxon>Dikarya</taxon>
        <taxon>Ascomycota</taxon>
        <taxon>Pezizomycotina</taxon>
        <taxon>Dothideomycetes</taxon>
        <taxon>Pleosporomycetidae</taxon>
        <taxon>Pleosporales</taxon>
        <taxon>Pleosporineae</taxon>
        <taxon>Pleosporaceae</taxon>
        <taxon>Bipolaris</taxon>
    </lineage>
</organism>